<keyword evidence="5" id="KW-1185">Reference proteome</keyword>
<sequence length="330" mass="32967">MSTVISLMSLMSPAGVGEAAFTKALRAGPPGPPDAPGGPVAGFEAATPADAAASSTQLVNRPSAIAVAAVADVLERAGLDDWDPARRSVVLGSGGAGIDESITMTRDSLTRARPDKINPALVPACVMNYAPALAAMRFDLRGPNVTVTAGRVTGLAALGYARRLLARGRADAVVCGAFEDVGERRAAIAEAAGIKGPAAAGCGVFLVESAERARAAGRTVLAEILALDTGAFAEPADAEPVLAQTVDRALRRAGVNAADIELFVPAGEEPAPHAGIPRVVRPAEVFGDAFGAAAALQVAAAVTEGSPGGLALVTAADPDGQTGACLLRTP</sequence>
<evidence type="ECO:0000313" key="4">
    <source>
        <dbReference type="EMBL" id="MBO2447210.1"/>
    </source>
</evidence>
<dbReference type="PANTHER" id="PTHR11712">
    <property type="entry name" value="POLYKETIDE SYNTHASE-RELATED"/>
    <property type="match status" value="1"/>
</dbReference>
<dbReference type="EMBL" id="JAGEOJ010000003">
    <property type="protein sequence ID" value="MBO2447210.1"/>
    <property type="molecule type" value="Genomic_DNA"/>
</dbReference>
<evidence type="ECO:0000259" key="3">
    <source>
        <dbReference type="Pfam" id="PF00109"/>
    </source>
</evidence>
<dbReference type="PANTHER" id="PTHR11712:SF336">
    <property type="entry name" value="3-OXOACYL-[ACYL-CARRIER-PROTEIN] SYNTHASE, MITOCHONDRIAL"/>
    <property type="match status" value="1"/>
</dbReference>
<feature type="region of interest" description="Disordered" evidence="2">
    <location>
        <begin position="25"/>
        <end position="44"/>
    </location>
</feature>
<name>A0A939P7V7_9ACTN</name>
<comment type="caution">
    <text evidence="4">The sequence shown here is derived from an EMBL/GenBank/DDBJ whole genome shotgun (WGS) entry which is preliminary data.</text>
</comment>
<evidence type="ECO:0000256" key="2">
    <source>
        <dbReference type="SAM" id="MobiDB-lite"/>
    </source>
</evidence>
<dbReference type="Gene3D" id="3.40.47.10">
    <property type="match status" value="1"/>
</dbReference>
<dbReference type="Proteomes" id="UP000669179">
    <property type="component" value="Unassembled WGS sequence"/>
</dbReference>
<gene>
    <name evidence="4" type="ORF">J4573_08950</name>
</gene>
<dbReference type="Pfam" id="PF00109">
    <property type="entry name" value="ketoacyl-synt"/>
    <property type="match status" value="1"/>
</dbReference>
<protein>
    <recommendedName>
        <fullName evidence="3">Beta-ketoacyl synthase-like N-terminal domain-containing protein</fullName>
    </recommendedName>
</protein>
<feature type="domain" description="Beta-ketoacyl synthase-like N-terminal" evidence="3">
    <location>
        <begin position="60"/>
        <end position="184"/>
    </location>
</feature>
<dbReference type="AlphaFoldDB" id="A0A939P7V7"/>
<dbReference type="InterPro" id="IPR000794">
    <property type="entry name" value="Beta-ketoacyl_synthase"/>
</dbReference>
<reference evidence="4" key="1">
    <citation type="submission" date="2021-03" db="EMBL/GenBank/DDBJ databases">
        <authorList>
            <person name="Kanchanasin P."/>
            <person name="Saeng-In P."/>
            <person name="Phongsopitanun W."/>
            <person name="Yuki M."/>
            <person name="Kudo T."/>
            <person name="Ohkuma M."/>
            <person name="Tanasupawat S."/>
        </authorList>
    </citation>
    <scope>NUCLEOTIDE SEQUENCE</scope>
    <source>
        <strain evidence="4">GKU 128</strain>
    </source>
</reference>
<evidence type="ECO:0000256" key="1">
    <source>
        <dbReference type="ARBA" id="ARBA00022679"/>
    </source>
</evidence>
<evidence type="ECO:0000313" key="5">
    <source>
        <dbReference type="Proteomes" id="UP000669179"/>
    </source>
</evidence>
<dbReference type="RefSeq" id="WP_208254805.1">
    <property type="nucleotide sequence ID" value="NZ_JAGEOJ010000003.1"/>
</dbReference>
<dbReference type="InterPro" id="IPR014030">
    <property type="entry name" value="Ketoacyl_synth_N"/>
</dbReference>
<keyword evidence="1" id="KW-0808">Transferase</keyword>
<dbReference type="GO" id="GO:0004315">
    <property type="term" value="F:3-oxoacyl-[acyl-carrier-protein] synthase activity"/>
    <property type="evidence" value="ECO:0007669"/>
    <property type="project" value="TreeGrafter"/>
</dbReference>
<dbReference type="GO" id="GO:0006633">
    <property type="term" value="P:fatty acid biosynthetic process"/>
    <property type="evidence" value="ECO:0007669"/>
    <property type="project" value="TreeGrafter"/>
</dbReference>
<dbReference type="InterPro" id="IPR016039">
    <property type="entry name" value="Thiolase-like"/>
</dbReference>
<organism evidence="4 5">
    <name type="scientific">Actinomadura barringtoniae</name>
    <dbReference type="NCBI Taxonomy" id="1427535"/>
    <lineage>
        <taxon>Bacteria</taxon>
        <taxon>Bacillati</taxon>
        <taxon>Actinomycetota</taxon>
        <taxon>Actinomycetes</taxon>
        <taxon>Streptosporangiales</taxon>
        <taxon>Thermomonosporaceae</taxon>
        <taxon>Actinomadura</taxon>
    </lineage>
</organism>
<accession>A0A939P7V7</accession>
<dbReference type="SUPFAM" id="SSF53901">
    <property type="entry name" value="Thiolase-like"/>
    <property type="match status" value="2"/>
</dbReference>
<proteinExistence type="predicted"/>